<sequence>MGPRCLGTTYARKQSVIPLSADVEKSRIKIQSLHNFSNMQPEMTGPAANADLDIPESVGLYAPQPSSVQRLIEPGWGRRSTRRQTS</sequence>
<protein>
    <submittedName>
        <fullName evidence="1">Uncharacterized protein</fullName>
    </submittedName>
</protein>
<comment type="caution">
    <text evidence="1">The sequence shown here is derived from an EMBL/GenBank/DDBJ whole genome shotgun (WGS) entry which is preliminary data.</text>
</comment>
<dbReference type="AlphaFoldDB" id="A0AAV5DN54"/>
<reference evidence="1" key="2">
    <citation type="submission" date="2021-12" db="EMBL/GenBank/DDBJ databases">
        <title>Resequencing data analysis of finger millet.</title>
        <authorList>
            <person name="Hatakeyama M."/>
            <person name="Aluri S."/>
            <person name="Balachadran M.T."/>
            <person name="Sivarajan S.R."/>
            <person name="Poveda L."/>
            <person name="Shimizu-Inatsugi R."/>
            <person name="Schlapbach R."/>
            <person name="Sreeman S.M."/>
            <person name="Shimizu K.K."/>
        </authorList>
    </citation>
    <scope>NUCLEOTIDE SEQUENCE</scope>
</reference>
<dbReference type="Proteomes" id="UP001054889">
    <property type="component" value="Unassembled WGS sequence"/>
</dbReference>
<organism evidence="1 2">
    <name type="scientific">Eleusine coracana subsp. coracana</name>
    <dbReference type="NCBI Taxonomy" id="191504"/>
    <lineage>
        <taxon>Eukaryota</taxon>
        <taxon>Viridiplantae</taxon>
        <taxon>Streptophyta</taxon>
        <taxon>Embryophyta</taxon>
        <taxon>Tracheophyta</taxon>
        <taxon>Spermatophyta</taxon>
        <taxon>Magnoliopsida</taxon>
        <taxon>Liliopsida</taxon>
        <taxon>Poales</taxon>
        <taxon>Poaceae</taxon>
        <taxon>PACMAD clade</taxon>
        <taxon>Chloridoideae</taxon>
        <taxon>Cynodonteae</taxon>
        <taxon>Eleusininae</taxon>
        <taxon>Eleusine</taxon>
    </lineage>
</organism>
<reference evidence="1" key="1">
    <citation type="journal article" date="2018" name="DNA Res.">
        <title>Multiple hybrid de novo genome assembly of finger millet, an orphan allotetraploid crop.</title>
        <authorList>
            <person name="Hatakeyama M."/>
            <person name="Aluri S."/>
            <person name="Balachadran M.T."/>
            <person name="Sivarajan S.R."/>
            <person name="Patrignani A."/>
            <person name="Gruter S."/>
            <person name="Poveda L."/>
            <person name="Shimizu-Inatsugi R."/>
            <person name="Baeten J."/>
            <person name="Francoijs K.J."/>
            <person name="Nataraja K.N."/>
            <person name="Reddy Y.A.N."/>
            <person name="Phadnis S."/>
            <person name="Ravikumar R.L."/>
            <person name="Schlapbach R."/>
            <person name="Sreeman S.M."/>
            <person name="Shimizu K.K."/>
        </authorList>
    </citation>
    <scope>NUCLEOTIDE SEQUENCE</scope>
</reference>
<evidence type="ECO:0000313" key="2">
    <source>
        <dbReference type="Proteomes" id="UP001054889"/>
    </source>
</evidence>
<keyword evidence="2" id="KW-1185">Reference proteome</keyword>
<name>A0AAV5DN54_ELECO</name>
<proteinExistence type="predicted"/>
<dbReference type="EMBL" id="BQKI01000020">
    <property type="protein sequence ID" value="GJN11913.1"/>
    <property type="molecule type" value="Genomic_DNA"/>
</dbReference>
<gene>
    <name evidence="1" type="primary">ga30149</name>
    <name evidence="1" type="ORF">PR202_ga30149</name>
</gene>
<accession>A0AAV5DN54</accession>
<evidence type="ECO:0000313" key="1">
    <source>
        <dbReference type="EMBL" id="GJN11913.1"/>
    </source>
</evidence>